<dbReference type="InterPro" id="IPR003593">
    <property type="entry name" value="AAA+_ATPase"/>
</dbReference>
<gene>
    <name evidence="10" type="ORF">CfE428DRAFT_3840</name>
</gene>
<feature type="domain" description="ABC transporter" evidence="8">
    <location>
        <begin position="355"/>
        <end position="576"/>
    </location>
</feature>
<keyword evidence="4" id="KW-0067">ATP-binding</keyword>
<name>B4D4K2_9BACT</name>
<organism evidence="10 11">
    <name type="scientific">Chthoniobacter flavus Ellin428</name>
    <dbReference type="NCBI Taxonomy" id="497964"/>
    <lineage>
        <taxon>Bacteria</taxon>
        <taxon>Pseudomonadati</taxon>
        <taxon>Verrucomicrobiota</taxon>
        <taxon>Spartobacteria</taxon>
        <taxon>Chthoniobacterales</taxon>
        <taxon>Chthoniobacteraceae</taxon>
        <taxon>Chthoniobacter</taxon>
    </lineage>
</organism>
<dbReference type="Gene3D" id="3.40.50.300">
    <property type="entry name" value="P-loop containing nucleotide triphosphate hydrolases"/>
    <property type="match status" value="1"/>
</dbReference>
<evidence type="ECO:0000259" key="8">
    <source>
        <dbReference type="PROSITE" id="PS50893"/>
    </source>
</evidence>
<evidence type="ECO:0000256" key="6">
    <source>
        <dbReference type="ARBA" id="ARBA00023136"/>
    </source>
</evidence>
<dbReference type="GO" id="GO:0005524">
    <property type="term" value="F:ATP binding"/>
    <property type="evidence" value="ECO:0007669"/>
    <property type="project" value="UniProtKB-KW"/>
</dbReference>
<evidence type="ECO:0000259" key="9">
    <source>
        <dbReference type="PROSITE" id="PS50929"/>
    </source>
</evidence>
<keyword evidence="6 7" id="KW-0472">Membrane</keyword>
<evidence type="ECO:0000256" key="5">
    <source>
        <dbReference type="ARBA" id="ARBA00022989"/>
    </source>
</evidence>
<dbReference type="EMBL" id="ABVL01000012">
    <property type="protein sequence ID" value="EDY18455.1"/>
    <property type="molecule type" value="Genomic_DNA"/>
</dbReference>
<evidence type="ECO:0000256" key="2">
    <source>
        <dbReference type="ARBA" id="ARBA00022692"/>
    </source>
</evidence>
<dbReference type="PANTHER" id="PTHR43394">
    <property type="entry name" value="ATP-DEPENDENT PERMEASE MDL1, MITOCHONDRIAL"/>
    <property type="match status" value="1"/>
</dbReference>
<evidence type="ECO:0000313" key="10">
    <source>
        <dbReference type="EMBL" id="EDY18455.1"/>
    </source>
</evidence>
<dbReference type="InterPro" id="IPR039421">
    <property type="entry name" value="Type_1_exporter"/>
</dbReference>
<dbReference type="PROSITE" id="PS50929">
    <property type="entry name" value="ABC_TM1F"/>
    <property type="match status" value="1"/>
</dbReference>
<dbReference type="PROSITE" id="PS00211">
    <property type="entry name" value="ABC_TRANSPORTER_1"/>
    <property type="match status" value="1"/>
</dbReference>
<evidence type="ECO:0000256" key="4">
    <source>
        <dbReference type="ARBA" id="ARBA00022840"/>
    </source>
</evidence>
<feature type="transmembrane region" description="Helical" evidence="7">
    <location>
        <begin position="264"/>
        <end position="284"/>
    </location>
</feature>
<proteinExistence type="predicted"/>
<comment type="subcellular location">
    <subcellularLocation>
        <location evidence="1">Cell membrane</location>
        <topology evidence="1">Multi-pass membrane protein</topology>
    </subcellularLocation>
</comment>
<evidence type="ECO:0000256" key="1">
    <source>
        <dbReference type="ARBA" id="ARBA00004651"/>
    </source>
</evidence>
<dbReference type="SUPFAM" id="SSF52540">
    <property type="entry name" value="P-loop containing nucleoside triphosphate hydrolases"/>
    <property type="match status" value="1"/>
</dbReference>
<dbReference type="InterPro" id="IPR003439">
    <property type="entry name" value="ABC_transporter-like_ATP-bd"/>
</dbReference>
<dbReference type="InterPro" id="IPR027417">
    <property type="entry name" value="P-loop_NTPase"/>
</dbReference>
<dbReference type="SUPFAM" id="SSF90123">
    <property type="entry name" value="ABC transporter transmembrane region"/>
    <property type="match status" value="1"/>
</dbReference>
<dbReference type="FunFam" id="3.40.50.300:FF:000218">
    <property type="entry name" value="Multidrug ABC transporter ATP-binding protein"/>
    <property type="match status" value="1"/>
</dbReference>
<feature type="transmembrane region" description="Helical" evidence="7">
    <location>
        <begin position="296"/>
        <end position="318"/>
    </location>
</feature>
<dbReference type="InterPro" id="IPR017871">
    <property type="entry name" value="ABC_transporter-like_CS"/>
</dbReference>
<dbReference type="CDD" id="cd18576">
    <property type="entry name" value="ABC_6TM_bac_exporter_ABCB8_10_like"/>
    <property type="match status" value="1"/>
</dbReference>
<dbReference type="RefSeq" id="WP_006981165.1">
    <property type="nucleotide sequence ID" value="NZ_ABVL01000012.1"/>
</dbReference>
<keyword evidence="2 7" id="KW-0812">Transmembrane</keyword>
<dbReference type="Pfam" id="PF00664">
    <property type="entry name" value="ABC_membrane"/>
    <property type="match status" value="1"/>
</dbReference>
<dbReference type="InterPro" id="IPR036640">
    <property type="entry name" value="ABC1_TM_sf"/>
</dbReference>
<dbReference type="Pfam" id="PF00005">
    <property type="entry name" value="ABC_tran"/>
    <property type="match status" value="1"/>
</dbReference>
<reference evidence="10 11" key="1">
    <citation type="journal article" date="2011" name="J. Bacteriol.">
        <title>Genome sequence of Chthoniobacter flavus Ellin428, an aerobic heterotrophic soil bacterium.</title>
        <authorList>
            <person name="Kant R."/>
            <person name="van Passel M.W."/>
            <person name="Palva A."/>
            <person name="Lucas S."/>
            <person name="Lapidus A."/>
            <person name="Glavina Del Rio T."/>
            <person name="Dalin E."/>
            <person name="Tice H."/>
            <person name="Bruce D."/>
            <person name="Goodwin L."/>
            <person name="Pitluck S."/>
            <person name="Larimer F.W."/>
            <person name="Land M.L."/>
            <person name="Hauser L."/>
            <person name="Sangwan P."/>
            <person name="de Vos W.M."/>
            <person name="Janssen P.H."/>
            <person name="Smidt H."/>
        </authorList>
    </citation>
    <scope>NUCLEOTIDE SEQUENCE [LARGE SCALE GENOMIC DNA]</scope>
    <source>
        <strain evidence="10 11">Ellin428</strain>
    </source>
</reference>
<keyword evidence="11" id="KW-1185">Reference proteome</keyword>
<dbReference type="eggNOG" id="COG1132">
    <property type="taxonomic scope" value="Bacteria"/>
</dbReference>
<evidence type="ECO:0000313" key="11">
    <source>
        <dbReference type="Proteomes" id="UP000005824"/>
    </source>
</evidence>
<dbReference type="GO" id="GO:0005886">
    <property type="term" value="C:plasma membrane"/>
    <property type="evidence" value="ECO:0007669"/>
    <property type="project" value="UniProtKB-SubCell"/>
</dbReference>
<comment type="caution">
    <text evidence="10">The sequence shown here is derived from an EMBL/GenBank/DDBJ whole genome shotgun (WGS) entry which is preliminary data.</text>
</comment>
<dbReference type="Gene3D" id="1.20.1560.10">
    <property type="entry name" value="ABC transporter type 1, transmembrane domain"/>
    <property type="match status" value="1"/>
</dbReference>
<sequence>MANHSSSAEPRRKLSFHEITGLLHYVRPWRGRFALAMVALLVSMSFGLCFPLLIGRLIDSAMPTEAALRVTSWHPSINTVALLLAGTLAIQAVLTFFYSYTFNFVGENAVVRLRQQLYDTLLSLPMKFFGEHRVGELTSRLSNDLTLLTDTLAGTVPQALRQMMMLFGGVVAIVAISPRLSLVMVSTFPVLMLVAVFLGRKVRRVSREAQDRLAESATIIEETFQGIANVKAFTNERYEVQRYGVGLHAYLNATLRGVRRRASLVSFIILGIFGSITFVMWYGATLMQAGRLSHGQLTTFTLYTLFVGGAVSSFAEVFSQLQRVLGAQERVQELLGETGEPAAEAGALERFRGDVEFAGVGFSYPSRPDLPVLRDLSLAARAGEKIALVGPSGAGKSTIVSLLLRFYEPDIGRILIDGAEAHTLALGSVRGNMAIVPQEVLLFGGSIRDNIAYGRPQATEEEIFEASRRAHCHEFISRFPEGYGTLVGERGVKLSGGQRQRIAIARALLKDPAILILDEATSSLDSESEALIQEALAELLIGRTSFIIAHRLSTVRQCDRILRDRAGDHDRKAARTRS</sequence>
<dbReference type="PROSITE" id="PS50893">
    <property type="entry name" value="ABC_TRANSPORTER_2"/>
    <property type="match status" value="1"/>
</dbReference>
<dbReference type="GO" id="GO:0015421">
    <property type="term" value="F:ABC-type oligopeptide transporter activity"/>
    <property type="evidence" value="ECO:0007669"/>
    <property type="project" value="TreeGrafter"/>
</dbReference>
<feature type="domain" description="ABC transmembrane type-1" evidence="9">
    <location>
        <begin position="34"/>
        <end position="323"/>
    </location>
</feature>
<feature type="transmembrane region" description="Helical" evidence="7">
    <location>
        <begin position="165"/>
        <end position="198"/>
    </location>
</feature>
<keyword evidence="5 7" id="KW-1133">Transmembrane helix</keyword>
<dbReference type="STRING" id="497964.CfE428DRAFT_3840"/>
<feature type="transmembrane region" description="Helical" evidence="7">
    <location>
        <begin position="79"/>
        <end position="100"/>
    </location>
</feature>
<dbReference type="SMART" id="SM00382">
    <property type="entry name" value="AAA"/>
    <property type="match status" value="1"/>
</dbReference>
<dbReference type="PANTHER" id="PTHR43394:SF1">
    <property type="entry name" value="ATP-BINDING CASSETTE SUB-FAMILY B MEMBER 10, MITOCHONDRIAL"/>
    <property type="match status" value="1"/>
</dbReference>
<evidence type="ECO:0000256" key="3">
    <source>
        <dbReference type="ARBA" id="ARBA00022741"/>
    </source>
</evidence>
<evidence type="ECO:0000256" key="7">
    <source>
        <dbReference type="SAM" id="Phobius"/>
    </source>
</evidence>
<dbReference type="Proteomes" id="UP000005824">
    <property type="component" value="Unassembled WGS sequence"/>
</dbReference>
<accession>B4D4K2</accession>
<dbReference type="InParanoid" id="B4D4K2"/>
<keyword evidence="3" id="KW-0547">Nucleotide-binding</keyword>
<protein>
    <submittedName>
        <fullName evidence="10">ABC transporter-related protein</fullName>
    </submittedName>
</protein>
<dbReference type="GO" id="GO:0016887">
    <property type="term" value="F:ATP hydrolysis activity"/>
    <property type="evidence" value="ECO:0007669"/>
    <property type="project" value="InterPro"/>
</dbReference>
<feature type="transmembrane region" description="Helical" evidence="7">
    <location>
        <begin position="33"/>
        <end position="58"/>
    </location>
</feature>
<dbReference type="AlphaFoldDB" id="B4D4K2"/>
<dbReference type="InterPro" id="IPR011527">
    <property type="entry name" value="ABC1_TM_dom"/>
</dbReference>